<name>A0A814C4T6_9BILA</name>
<dbReference type="Proteomes" id="UP000663879">
    <property type="component" value="Unassembled WGS sequence"/>
</dbReference>
<dbReference type="AlphaFoldDB" id="A0A814C4T6"/>
<proteinExistence type="predicted"/>
<dbReference type="EMBL" id="CAJNOC010002516">
    <property type="protein sequence ID" value="CAF0937683.1"/>
    <property type="molecule type" value="Genomic_DNA"/>
</dbReference>
<sequence length="257" mass="29969">MLDSGVESNFLSKQLKNEIDPIKNFLSKSNQSISSFMSMFDYLNDESVIIKAKNIKDPNENDTLNNSLYEQSNHQISPKVSIKLDEVKEIDDLENIDLEKCEIKLNGFWHNKNINQSTKFDNFILDDSEKKLDNDSLMEDDIEKLISNFKYEPSAMKNKDIYVEKLSKDEADSIRDKISSDSFQDPGCLNENKFENCIQNEQKYLKLNIFKCDSNINENFPIDIVSDLVEQFQLDPNHDYSKYNGMSRFECNQNFLK</sequence>
<evidence type="ECO:0000313" key="1">
    <source>
        <dbReference type="EMBL" id="CAF0937683.1"/>
    </source>
</evidence>
<accession>A0A814C4T6</accession>
<keyword evidence="2" id="KW-1185">Reference proteome</keyword>
<gene>
    <name evidence="1" type="ORF">OXX778_LOCUS13254</name>
</gene>
<dbReference type="OrthoDB" id="10566369at2759"/>
<organism evidence="1 2">
    <name type="scientific">Brachionus calyciflorus</name>
    <dbReference type="NCBI Taxonomy" id="104777"/>
    <lineage>
        <taxon>Eukaryota</taxon>
        <taxon>Metazoa</taxon>
        <taxon>Spiralia</taxon>
        <taxon>Gnathifera</taxon>
        <taxon>Rotifera</taxon>
        <taxon>Eurotatoria</taxon>
        <taxon>Monogononta</taxon>
        <taxon>Pseudotrocha</taxon>
        <taxon>Ploima</taxon>
        <taxon>Brachionidae</taxon>
        <taxon>Brachionus</taxon>
    </lineage>
</organism>
<comment type="caution">
    <text evidence="1">The sequence shown here is derived from an EMBL/GenBank/DDBJ whole genome shotgun (WGS) entry which is preliminary data.</text>
</comment>
<protein>
    <submittedName>
        <fullName evidence="1">Uncharacterized protein</fullName>
    </submittedName>
</protein>
<evidence type="ECO:0000313" key="2">
    <source>
        <dbReference type="Proteomes" id="UP000663879"/>
    </source>
</evidence>
<reference evidence="1" key="1">
    <citation type="submission" date="2021-02" db="EMBL/GenBank/DDBJ databases">
        <authorList>
            <person name="Nowell W R."/>
        </authorList>
    </citation>
    <scope>NUCLEOTIDE SEQUENCE</scope>
    <source>
        <strain evidence="1">Ploen Becks lab</strain>
    </source>
</reference>